<evidence type="ECO:0000313" key="2">
    <source>
        <dbReference type="EMBL" id="MBF6638780.1"/>
    </source>
</evidence>
<dbReference type="EMBL" id="JADMKS010000008">
    <property type="protein sequence ID" value="MBF6638780.1"/>
    <property type="molecule type" value="Genomic_DNA"/>
</dbReference>
<dbReference type="RefSeq" id="WP_055783739.1">
    <property type="nucleotide sequence ID" value="NZ_CBCSCF010000001.1"/>
</dbReference>
<feature type="transmembrane region" description="Helical" evidence="1">
    <location>
        <begin position="21"/>
        <end position="41"/>
    </location>
</feature>
<dbReference type="EMBL" id="MRWD01000003">
    <property type="protein sequence ID" value="ORJ22908.1"/>
    <property type="molecule type" value="Genomic_DNA"/>
</dbReference>
<protein>
    <submittedName>
        <fullName evidence="2">Uncharacterized protein</fullName>
    </submittedName>
</protein>
<dbReference type="Proteomes" id="UP000705283">
    <property type="component" value="Unassembled WGS sequence"/>
</dbReference>
<sequence>MSSEIQTETKPHNRQTQGRGFMAVLSLGLATLAMVSLLFALASWVQNGLASALNHRANGAATLLLLLLWINEKYSPQPWINRNLRVQTRQLATAWAESIYTVIAGVTLILIAIAFYRA</sequence>
<evidence type="ECO:0000313" key="3">
    <source>
        <dbReference type="EMBL" id="ORJ22908.1"/>
    </source>
</evidence>
<feature type="transmembrane region" description="Helical" evidence="1">
    <location>
        <begin position="91"/>
        <end position="116"/>
    </location>
</feature>
<organism evidence="2 5">
    <name type="scientific">Rouxiella silvae</name>
    <dbReference type="NCBI Taxonomy" id="1646373"/>
    <lineage>
        <taxon>Bacteria</taxon>
        <taxon>Pseudomonadati</taxon>
        <taxon>Pseudomonadota</taxon>
        <taxon>Gammaproteobacteria</taxon>
        <taxon>Enterobacterales</taxon>
        <taxon>Yersiniaceae</taxon>
        <taxon>Rouxiella</taxon>
    </lineage>
</organism>
<proteinExistence type="predicted"/>
<reference evidence="3" key="1">
    <citation type="submission" date="2016-12" db="EMBL/GenBank/DDBJ databases">
        <authorList>
            <person name="Le Fleche-Mateos A."/>
        </authorList>
    </citation>
    <scope>NUCLEOTIDE SEQUENCE</scope>
    <source>
        <strain evidence="3">213</strain>
    </source>
</reference>
<dbReference type="Proteomes" id="UP000192722">
    <property type="component" value="Unassembled WGS sequence"/>
</dbReference>
<keyword evidence="1" id="KW-0812">Transmembrane</keyword>
<keyword evidence="1" id="KW-0472">Membrane</keyword>
<gene>
    <name evidence="3" type="ORF">BS639_02200</name>
    <name evidence="2" type="ORF">ITX54_19110</name>
</gene>
<comment type="caution">
    <text evidence="2">The sequence shown here is derived from an EMBL/GenBank/DDBJ whole genome shotgun (WGS) entry which is preliminary data.</text>
</comment>
<keyword evidence="4" id="KW-1185">Reference proteome</keyword>
<dbReference type="AlphaFoldDB" id="A0AA40X501"/>
<evidence type="ECO:0000313" key="5">
    <source>
        <dbReference type="Proteomes" id="UP000705283"/>
    </source>
</evidence>
<reference evidence="2" key="3">
    <citation type="submission" date="2020-11" db="EMBL/GenBank/DDBJ databases">
        <authorList>
            <person name="Lee S.D."/>
        </authorList>
    </citation>
    <scope>NUCLEOTIDE SEQUENCE</scope>
    <source>
        <strain evidence="2">SAP-2</strain>
    </source>
</reference>
<reference evidence="2" key="4">
    <citation type="submission" date="2022-09" db="EMBL/GenBank/DDBJ databases">
        <title>Rouxiella aceris sp. nov., isolated from tree sap and emended description of the genus Rhouxiella.</title>
        <authorList>
            <person name="Kim I.S."/>
        </authorList>
    </citation>
    <scope>NUCLEOTIDE SEQUENCE</scope>
    <source>
        <strain evidence="2">SAP-2</strain>
    </source>
</reference>
<evidence type="ECO:0000256" key="1">
    <source>
        <dbReference type="SAM" id="Phobius"/>
    </source>
</evidence>
<feature type="transmembrane region" description="Helical" evidence="1">
    <location>
        <begin position="53"/>
        <end position="70"/>
    </location>
</feature>
<accession>A0AA40X501</accession>
<reference evidence="3 4" key="2">
    <citation type="journal article" date="2017" name="Int. J. Syst. Evol. Microbiol.">
        <title>Rouxiella badensis sp. nov. and Rouxiella silvae sp. nov. isolated from peat bog soil in Germany and emendation of the genus description.</title>
        <authorList>
            <person name="Le Fleche-Mateos A."/>
            <person name="Kugler J.H."/>
            <person name="Hansen S.H."/>
            <person name="Syldatk C."/>
            <person name="Hausmann R."/>
            <person name="Lomprez F."/>
            <person name="Vandenbogaert M."/>
            <person name="Manuguerra J.C."/>
            <person name="Grimont P.A."/>
        </authorList>
    </citation>
    <scope>NUCLEOTIDE SEQUENCE [LARGE SCALE GENOMIC DNA]</scope>
    <source>
        <strain evidence="3 4">213</strain>
    </source>
</reference>
<evidence type="ECO:0000313" key="4">
    <source>
        <dbReference type="Proteomes" id="UP000192722"/>
    </source>
</evidence>
<name>A0AA40X501_9GAMM</name>
<keyword evidence="1" id="KW-1133">Transmembrane helix</keyword>